<keyword evidence="3 4" id="KW-0687">Ribonucleoprotein</keyword>
<dbReference type="InterPro" id="IPR005324">
    <property type="entry name" value="Ribosomal_uS5_C"/>
</dbReference>
<accession>A0A427YVF2</accession>
<feature type="region of interest" description="Disordered" evidence="6">
    <location>
        <begin position="1"/>
        <end position="76"/>
    </location>
</feature>
<dbReference type="Gene3D" id="3.30.160.20">
    <property type="match status" value="1"/>
</dbReference>
<evidence type="ECO:0000256" key="1">
    <source>
        <dbReference type="ARBA" id="ARBA00008945"/>
    </source>
</evidence>
<dbReference type="AlphaFoldDB" id="A0A427YVF2"/>
<dbReference type="EMBL" id="RSCD01000001">
    <property type="protein sequence ID" value="RSH94985.1"/>
    <property type="molecule type" value="Genomic_DNA"/>
</dbReference>
<evidence type="ECO:0000256" key="6">
    <source>
        <dbReference type="SAM" id="MobiDB-lite"/>
    </source>
</evidence>
<organism evidence="8 9">
    <name type="scientific">Saitozyma podzolica</name>
    <dbReference type="NCBI Taxonomy" id="1890683"/>
    <lineage>
        <taxon>Eukaryota</taxon>
        <taxon>Fungi</taxon>
        <taxon>Dikarya</taxon>
        <taxon>Basidiomycota</taxon>
        <taxon>Agaricomycotina</taxon>
        <taxon>Tremellomycetes</taxon>
        <taxon>Tremellales</taxon>
        <taxon>Trimorphomycetaceae</taxon>
        <taxon>Saitozyma</taxon>
    </lineage>
</organism>
<dbReference type="GO" id="GO:0003723">
    <property type="term" value="F:RNA binding"/>
    <property type="evidence" value="ECO:0007669"/>
    <property type="project" value="InterPro"/>
</dbReference>
<evidence type="ECO:0000256" key="4">
    <source>
        <dbReference type="PROSITE-ProRule" id="PRU00268"/>
    </source>
</evidence>
<dbReference type="GO" id="GO:0003735">
    <property type="term" value="F:structural constituent of ribosome"/>
    <property type="evidence" value="ECO:0007669"/>
    <property type="project" value="UniProtKB-UniRule"/>
</dbReference>
<dbReference type="GO" id="GO:0005840">
    <property type="term" value="C:ribosome"/>
    <property type="evidence" value="ECO:0007669"/>
    <property type="project" value="UniProtKB-KW"/>
</dbReference>
<feature type="region of interest" description="Disordered" evidence="6">
    <location>
        <begin position="244"/>
        <end position="284"/>
    </location>
</feature>
<feature type="compositionally biased region" description="Low complexity" evidence="6">
    <location>
        <begin position="25"/>
        <end position="37"/>
    </location>
</feature>
<dbReference type="PROSITE" id="PS50881">
    <property type="entry name" value="S5_DSRBD"/>
    <property type="match status" value="1"/>
</dbReference>
<comment type="caution">
    <text evidence="8">The sequence shown here is derived from an EMBL/GenBank/DDBJ whole genome shotgun (WGS) entry which is preliminary data.</text>
</comment>
<evidence type="ECO:0000313" key="9">
    <source>
        <dbReference type="Proteomes" id="UP000279259"/>
    </source>
</evidence>
<protein>
    <submittedName>
        <fullName evidence="8">28S ribosomal protein S5, mitochondrial</fullName>
    </submittedName>
</protein>
<evidence type="ECO:0000313" key="8">
    <source>
        <dbReference type="EMBL" id="RSH94985.1"/>
    </source>
</evidence>
<evidence type="ECO:0000256" key="3">
    <source>
        <dbReference type="ARBA" id="ARBA00023274"/>
    </source>
</evidence>
<dbReference type="PANTHER" id="PTHR48277">
    <property type="entry name" value="MITOCHONDRIAL RIBOSOMAL PROTEIN S5"/>
    <property type="match status" value="1"/>
</dbReference>
<gene>
    <name evidence="8" type="primary">MRPS5</name>
    <name evidence="8" type="ORF">EHS25_000070</name>
</gene>
<feature type="domain" description="S5 DRBM" evidence="7">
    <location>
        <begin position="99"/>
        <end position="163"/>
    </location>
</feature>
<proteinExistence type="inferred from homology"/>
<feature type="compositionally biased region" description="Pro residues" evidence="6">
    <location>
        <begin position="38"/>
        <end position="52"/>
    </location>
</feature>
<dbReference type="Pfam" id="PF03719">
    <property type="entry name" value="Ribosomal_S5_C"/>
    <property type="match status" value="1"/>
</dbReference>
<evidence type="ECO:0000256" key="5">
    <source>
        <dbReference type="RuleBase" id="RU003823"/>
    </source>
</evidence>
<comment type="similarity">
    <text evidence="1 5">Belongs to the universal ribosomal protein uS5 family.</text>
</comment>
<dbReference type="Pfam" id="PF00333">
    <property type="entry name" value="Ribosomal_S5"/>
    <property type="match status" value="1"/>
</dbReference>
<dbReference type="InterPro" id="IPR013810">
    <property type="entry name" value="Ribosomal_uS5_N"/>
</dbReference>
<dbReference type="Proteomes" id="UP000279259">
    <property type="component" value="Unassembled WGS sequence"/>
</dbReference>
<feature type="compositionally biased region" description="Low complexity" evidence="6">
    <location>
        <begin position="61"/>
        <end position="75"/>
    </location>
</feature>
<sequence length="284" mass="30102">MSTTLSRPFARLRLAPSVFSTRHASSSSSSSSTSSSSQPPPNILPTHSPPSPHRSLPTPSPVLLDGPPPTLTLGGNVADRKEKILSSITGLRSGEIRGLNRYTVKAGRVTQMTKKGKMPSFTALVVVGSPSRGLVGIGRGRGLTNIGAMDAGFQKAVATMDYVNKYEGRTLWGEGRDLVAKWGATKVIMRARPAGFGLMVPPALHRVLTACGIRDASATIEGSRNPVEVVKCAIQILHGGANPPGLGSGLGSRGRREDKGMGMRSKEEIERERGRFGVDIGRRM</sequence>
<dbReference type="STRING" id="1890683.A0A427YVF2"/>
<dbReference type="SUPFAM" id="SSF54768">
    <property type="entry name" value="dsRNA-binding domain-like"/>
    <property type="match status" value="1"/>
</dbReference>
<dbReference type="GO" id="GO:1990904">
    <property type="term" value="C:ribonucleoprotein complex"/>
    <property type="evidence" value="ECO:0007669"/>
    <property type="project" value="UniProtKB-UniRule"/>
</dbReference>
<dbReference type="SUPFAM" id="SSF54211">
    <property type="entry name" value="Ribosomal protein S5 domain 2-like"/>
    <property type="match status" value="1"/>
</dbReference>
<dbReference type="InterPro" id="IPR014721">
    <property type="entry name" value="Ribsml_uS5_D2-typ_fold_subgr"/>
</dbReference>
<keyword evidence="9" id="KW-1185">Reference proteome</keyword>
<name>A0A427YVF2_9TREE</name>
<evidence type="ECO:0000259" key="7">
    <source>
        <dbReference type="PROSITE" id="PS50881"/>
    </source>
</evidence>
<feature type="compositionally biased region" description="Basic and acidic residues" evidence="6">
    <location>
        <begin position="254"/>
        <end position="284"/>
    </location>
</feature>
<dbReference type="PANTHER" id="PTHR48277:SF1">
    <property type="entry name" value="MITOCHONDRIAL RIBOSOMAL PROTEIN S5"/>
    <property type="match status" value="1"/>
</dbReference>
<reference evidence="8 9" key="1">
    <citation type="submission" date="2018-11" db="EMBL/GenBank/DDBJ databases">
        <title>Genome sequence of Saitozyma podzolica DSM 27192.</title>
        <authorList>
            <person name="Aliyu H."/>
            <person name="Gorte O."/>
            <person name="Ochsenreither K."/>
        </authorList>
    </citation>
    <scope>NUCLEOTIDE SEQUENCE [LARGE SCALE GENOMIC DNA]</scope>
    <source>
        <strain evidence="8 9">DSM 27192</strain>
    </source>
</reference>
<dbReference type="InterPro" id="IPR000851">
    <property type="entry name" value="Ribosomal_uS5"/>
</dbReference>
<keyword evidence="2 4" id="KW-0689">Ribosomal protein</keyword>
<dbReference type="GO" id="GO:0006412">
    <property type="term" value="P:translation"/>
    <property type="evidence" value="ECO:0007669"/>
    <property type="project" value="InterPro"/>
</dbReference>
<dbReference type="OrthoDB" id="309483at2759"/>
<dbReference type="Gene3D" id="3.30.230.10">
    <property type="match status" value="1"/>
</dbReference>
<evidence type="ECO:0000256" key="2">
    <source>
        <dbReference type="ARBA" id="ARBA00022980"/>
    </source>
</evidence>
<dbReference type="InterPro" id="IPR020568">
    <property type="entry name" value="Ribosomal_Su5_D2-typ_SF"/>
</dbReference>